<evidence type="ECO:0000313" key="1">
    <source>
        <dbReference type="EMBL" id="KIJ91444.1"/>
    </source>
</evidence>
<sequence>QLHLLNLFGWDETPYESLHAAVSCGVKLSFDAFVGTRAGAGGGGGGEAKLGMPMTKKKFVELELSSLHLQQNLEIPETNLVVHHVIQRAVELVGSPFL</sequence>
<dbReference type="STRING" id="1095629.A0A0C9WHM3"/>
<gene>
    <name evidence="1" type="ORF">K443DRAFT_115013</name>
</gene>
<dbReference type="OrthoDB" id="3045840at2759"/>
<protein>
    <submittedName>
        <fullName evidence="1">Uncharacterized protein</fullName>
    </submittedName>
</protein>
<accession>A0A0C9WHM3</accession>
<dbReference type="Proteomes" id="UP000054477">
    <property type="component" value="Unassembled WGS sequence"/>
</dbReference>
<reference evidence="1 2" key="1">
    <citation type="submission" date="2014-04" db="EMBL/GenBank/DDBJ databases">
        <authorList>
            <consortium name="DOE Joint Genome Institute"/>
            <person name="Kuo A."/>
            <person name="Kohler A."/>
            <person name="Nagy L.G."/>
            <person name="Floudas D."/>
            <person name="Copeland A."/>
            <person name="Barry K.W."/>
            <person name="Cichocki N."/>
            <person name="Veneault-Fourrey C."/>
            <person name="LaButti K."/>
            <person name="Lindquist E.A."/>
            <person name="Lipzen A."/>
            <person name="Lundell T."/>
            <person name="Morin E."/>
            <person name="Murat C."/>
            <person name="Sun H."/>
            <person name="Tunlid A."/>
            <person name="Henrissat B."/>
            <person name="Grigoriev I.V."/>
            <person name="Hibbett D.S."/>
            <person name="Martin F."/>
            <person name="Nordberg H.P."/>
            <person name="Cantor M.N."/>
            <person name="Hua S.X."/>
        </authorList>
    </citation>
    <scope>NUCLEOTIDE SEQUENCE [LARGE SCALE GENOMIC DNA]</scope>
    <source>
        <strain evidence="1 2">LaAM-08-1</strain>
    </source>
</reference>
<dbReference type="HOGENOM" id="CLU_2339154_0_0_1"/>
<organism evidence="1 2">
    <name type="scientific">Laccaria amethystina LaAM-08-1</name>
    <dbReference type="NCBI Taxonomy" id="1095629"/>
    <lineage>
        <taxon>Eukaryota</taxon>
        <taxon>Fungi</taxon>
        <taxon>Dikarya</taxon>
        <taxon>Basidiomycota</taxon>
        <taxon>Agaricomycotina</taxon>
        <taxon>Agaricomycetes</taxon>
        <taxon>Agaricomycetidae</taxon>
        <taxon>Agaricales</taxon>
        <taxon>Agaricineae</taxon>
        <taxon>Hydnangiaceae</taxon>
        <taxon>Laccaria</taxon>
    </lineage>
</organism>
<evidence type="ECO:0000313" key="2">
    <source>
        <dbReference type="Proteomes" id="UP000054477"/>
    </source>
</evidence>
<dbReference type="AlphaFoldDB" id="A0A0C9WHM3"/>
<dbReference type="EMBL" id="KN839006">
    <property type="protein sequence ID" value="KIJ91444.1"/>
    <property type="molecule type" value="Genomic_DNA"/>
</dbReference>
<reference evidence="2" key="2">
    <citation type="submission" date="2015-01" db="EMBL/GenBank/DDBJ databases">
        <title>Evolutionary Origins and Diversification of the Mycorrhizal Mutualists.</title>
        <authorList>
            <consortium name="DOE Joint Genome Institute"/>
            <consortium name="Mycorrhizal Genomics Consortium"/>
            <person name="Kohler A."/>
            <person name="Kuo A."/>
            <person name="Nagy L.G."/>
            <person name="Floudas D."/>
            <person name="Copeland A."/>
            <person name="Barry K.W."/>
            <person name="Cichocki N."/>
            <person name="Veneault-Fourrey C."/>
            <person name="LaButti K."/>
            <person name="Lindquist E.A."/>
            <person name="Lipzen A."/>
            <person name="Lundell T."/>
            <person name="Morin E."/>
            <person name="Murat C."/>
            <person name="Riley R."/>
            <person name="Ohm R."/>
            <person name="Sun H."/>
            <person name="Tunlid A."/>
            <person name="Henrissat B."/>
            <person name="Grigoriev I.V."/>
            <person name="Hibbett D.S."/>
            <person name="Martin F."/>
        </authorList>
    </citation>
    <scope>NUCLEOTIDE SEQUENCE [LARGE SCALE GENOMIC DNA]</scope>
    <source>
        <strain evidence="2">LaAM-08-1</strain>
    </source>
</reference>
<name>A0A0C9WHM3_9AGAR</name>
<proteinExistence type="predicted"/>
<feature type="non-terminal residue" evidence="1">
    <location>
        <position position="1"/>
    </location>
</feature>
<keyword evidence="2" id="KW-1185">Reference proteome</keyword>